<dbReference type="EMBL" id="KE343603">
    <property type="protein sequence ID" value="EXB37065.1"/>
    <property type="molecule type" value="Genomic_DNA"/>
</dbReference>
<evidence type="ECO:0000256" key="1">
    <source>
        <dbReference type="SAM" id="MobiDB-lite"/>
    </source>
</evidence>
<evidence type="ECO:0000313" key="2">
    <source>
        <dbReference type="EMBL" id="EXB37065.1"/>
    </source>
</evidence>
<reference evidence="3" key="1">
    <citation type="submission" date="2013-01" db="EMBL/GenBank/DDBJ databases">
        <title>Draft Genome Sequence of a Mulberry Tree, Morus notabilis C.K. Schneid.</title>
        <authorList>
            <person name="He N."/>
            <person name="Zhao S."/>
        </authorList>
    </citation>
    <scope>NUCLEOTIDE SEQUENCE</scope>
</reference>
<feature type="compositionally biased region" description="Polar residues" evidence="1">
    <location>
        <begin position="59"/>
        <end position="83"/>
    </location>
</feature>
<dbReference type="Proteomes" id="UP000030645">
    <property type="component" value="Unassembled WGS sequence"/>
</dbReference>
<feature type="compositionally biased region" description="Basic and acidic residues" evidence="1">
    <location>
        <begin position="44"/>
        <end position="58"/>
    </location>
</feature>
<protein>
    <submittedName>
        <fullName evidence="2">Uncharacterized protein</fullName>
    </submittedName>
</protein>
<gene>
    <name evidence="2" type="ORF">L484_020856</name>
</gene>
<keyword evidence="3" id="KW-1185">Reference proteome</keyword>
<proteinExistence type="predicted"/>
<name>W9QGV8_9ROSA</name>
<feature type="region of interest" description="Disordered" evidence="1">
    <location>
        <begin position="1"/>
        <end position="25"/>
    </location>
</feature>
<feature type="compositionally biased region" description="Basic and acidic residues" evidence="1">
    <location>
        <begin position="1"/>
        <end position="15"/>
    </location>
</feature>
<evidence type="ECO:0000313" key="3">
    <source>
        <dbReference type="Proteomes" id="UP000030645"/>
    </source>
</evidence>
<feature type="region of interest" description="Disordered" evidence="1">
    <location>
        <begin position="42"/>
        <end position="83"/>
    </location>
</feature>
<accession>W9QGV8</accession>
<sequence>MPKELLENGNREQKPRSAVSNQNQQIDSELTSIGLANRIWSGRASKEASKRSVQECRTESSAASPSANTSFSGWFSGEASMTP</sequence>
<organism evidence="2 3">
    <name type="scientific">Morus notabilis</name>
    <dbReference type="NCBI Taxonomy" id="981085"/>
    <lineage>
        <taxon>Eukaryota</taxon>
        <taxon>Viridiplantae</taxon>
        <taxon>Streptophyta</taxon>
        <taxon>Embryophyta</taxon>
        <taxon>Tracheophyta</taxon>
        <taxon>Spermatophyta</taxon>
        <taxon>Magnoliopsida</taxon>
        <taxon>eudicotyledons</taxon>
        <taxon>Gunneridae</taxon>
        <taxon>Pentapetalae</taxon>
        <taxon>rosids</taxon>
        <taxon>fabids</taxon>
        <taxon>Rosales</taxon>
        <taxon>Moraceae</taxon>
        <taxon>Moreae</taxon>
        <taxon>Morus</taxon>
    </lineage>
</organism>
<dbReference type="AlphaFoldDB" id="W9QGV8"/>